<proteinExistence type="predicted"/>
<keyword evidence="3" id="KW-1185">Reference proteome</keyword>
<sequence length="138" mass="15983">MTVADFIQSEQRGSGVMHGYRWMYQKMKCQGINARKEEVRLLMSILDSAGTELRRRHKLRRRLYCSKGPNYIWHFDSYDKLRPYGICINGCLDGFSRKVIWLNAYHTISDPRVIGGYYLSALEKLGGCPLIVRSDKGT</sequence>
<dbReference type="OrthoDB" id="5948209at2759"/>
<evidence type="ECO:0000259" key="1">
    <source>
        <dbReference type="Pfam" id="PF24764"/>
    </source>
</evidence>
<dbReference type="PANTHER" id="PTHR46791">
    <property type="entry name" value="EXPRESSED PROTEIN"/>
    <property type="match status" value="1"/>
</dbReference>
<dbReference type="Proteomes" id="UP000242188">
    <property type="component" value="Unassembled WGS sequence"/>
</dbReference>
<dbReference type="EMBL" id="NEDP02005220">
    <property type="protein sequence ID" value="OWF42828.1"/>
    <property type="molecule type" value="Genomic_DNA"/>
</dbReference>
<comment type="caution">
    <text evidence="2">The sequence shown here is derived from an EMBL/GenBank/DDBJ whole genome shotgun (WGS) entry which is preliminary data.</text>
</comment>
<dbReference type="Pfam" id="PF24764">
    <property type="entry name" value="rva_4"/>
    <property type="match status" value="1"/>
</dbReference>
<gene>
    <name evidence="2" type="ORF">KP79_PYT24962</name>
</gene>
<accession>A0A210Q241</accession>
<evidence type="ECO:0000313" key="2">
    <source>
        <dbReference type="EMBL" id="OWF42828.1"/>
    </source>
</evidence>
<evidence type="ECO:0000313" key="3">
    <source>
        <dbReference type="Proteomes" id="UP000242188"/>
    </source>
</evidence>
<protein>
    <recommendedName>
        <fullName evidence="1">Integrase core domain-containing protein</fullName>
    </recommendedName>
</protein>
<name>A0A210Q241_MIZYE</name>
<dbReference type="PANTHER" id="PTHR46791:SF13">
    <property type="entry name" value="CLR5 DOMAIN-CONTAINING PROTEIN"/>
    <property type="match status" value="1"/>
</dbReference>
<dbReference type="STRING" id="6573.A0A210Q241"/>
<dbReference type="InterPro" id="IPR058913">
    <property type="entry name" value="Integrase_dom_put"/>
</dbReference>
<reference evidence="2 3" key="1">
    <citation type="journal article" date="2017" name="Nat. Ecol. Evol.">
        <title>Scallop genome provides insights into evolution of bilaterian karyotype and development.</title>
        <authorList>
            <person name="Wang S."/>
            <person name="Zhang J."/>
            <person name="Jiao W."/>
            <person name="Li J."/>
            <person name="Xun X."/>
            <person name="Sun Y."/>
            <person name="Guo X."/>
            <person name="Huan P."/>
            <person name="Dong B."/>
            <person name="Zhang L."/>
            <person name="Hu X."/>
            <person name="Sun X."/>
            <person name="Wang J."/>
            <person name="Zhao C."/>
            <person name="Wang Y."/>
            <person name="Wang D."/>
            <person name="Huang X."/>
            <person name="Wang R."/>
            <person name="Lv J."/>
            <person name="Li Y."/>
            <person name="Zhang Z."/>
            <person name="Liu B."/>
            <person name="Lu W."/>
            <person name="Hui Y."/>
            <person name="Liang J."/>
            <person name="Zhou Z."/>
            <person name="Hou R."/>
            <person name="Li X."/>
            <person name="Liu Y."/>
            <person name="Li H."/>
            <person name="Ning X."/>
            <person name="Lin Y."/>
            <person name="Zhao L."/>
            <person name="Xing Q."/>
            <person name="Dou J."/>
            <person name="Li Y."/>
            <person name="Mao J."/>
            <person name="Guo H."/>
            <person name="Dou H."/>
            <person name="Li T."/>
            <person name="Mu C."/>
            <person name="Jiang W."/>
            <person name="Fu Q."/>
            <person name="Fu X."/>
            <person name="Miao Y."/>
            <person name="Liu J."/>
            <person name="Yu Q."/>
            <person name="Li R."/>
            <person name="Liao H."/>
            <person name="Li X."/>
            <person name="Kong Y."/>
            <person name="Jiang Z."/>
            <person name="Chourrout D."/>
            <person name="Li R."/>
            <person name="Bao Z."/>
        </authorList>
    </citation>
    <scope>NUCLEOTIDE SEQUENCE [LARGE SCALE GENOMIC DNA]</scope>
    <source>
        <strain evidence="2 3">PY_sf001</strain>
    </source>
</reference>
<feature type="domain" description="Integrase core" evidence="1">
    <location>
        <begin position="64"/>
        <end position="137"/>
    </location>
</feature>
<organism evidence="2 3">
    <name type="scientific">Mizuhopecten yessoensis</name>
    <name type="common">Japanese scallop</name>
    <name type="synonym">Patinopecten yessoensis</name>
    <dbReference type="NCBI Taxonomy" id="6573"/>
    <lineage>
        <taxon>Eukaryota</taxon>
        <taxon>Metazoa</taxon>
        <taxon>Spiralia</taxon>
        <taxon>Lophotrochozoa</taxon>
        <taxon>Mollusca</taxon>
        <taxon>Bivalvia</taxon>
        <taxon>Autobranchia</taxon>
        <taxon>Pteriomorphia</taxon>
        <taxon>Pectinida</taxon>
        <taxon>Pectinoidea</taxon>
        <taxon>Pectinidae</taxon>
        <taxon>Mizuhopecten</taxon>
    </lineage>
</organism>
<dbReference type="AlphaFoldDB" id="A0A210Q241"/>